<comment type="caution">
    <text evidence="2">The sequence shown here is derived from an EMBL/GenBank/DDBJ whole genome shotgun (WGS) entry which is preliminary data.</text>
</comment>
<dbReference type="PATRIC" id="fig|1807.14.peg.2658"/>
<sequence>MRIVISGSDTVVGRLLAARLRTAGHEVDGDADLRGADVVVHCTGLDGPDDASLAQAVDAAVGVGRFVFAYSGPRRRRDEELLRARIPDAVVCRSGLVLGRDLGDGLVLLLARRALPAGGGSPLSVVHVDDALRILVEAAGDPEKISGTIELAAPDPVTSAEIAEALGRSTTRTTRRDTLAQWFLGCPVLDAAQRPIAWSAPACLADTALAVRGRIAIGGRVWNAPWRLPRVRTADIPAVDCPASDGVLPVFTGPVGGNGEFDTPIDPRFPAFVATNLSEALPGPFTPSSASVTVLGARAGGVTIARQLRPGGVVEREIAARTVGVFGHRLYAAVTSAHFMAQTVPFTDPMLVLGQFFGRTVHQLPIFGSEAPPAGRAGMLAQLRNVGVFGGNLVGLSAGSVRDTRDFVADVDVFEAEVQQDLSVVTEPQLSDLIRRGRDLVVYGWVLASASIMLCSAYSVLLRLLTGRDTTPPAGPEVASARSVDAIRRLAAIARRDPEVADLLHGPVLDLAEIERRAPAFHRALTDELHRIGHRGPAEVEMSSPTYADDPALLLRIVTRTLDTEQDVPPEPTAVAPHVRPVAALAARQLRDREDRRDKMVRAIWLLRRLLREKGRRMTAAGVLADPEDVFYLLVDELDTPLPDPATSVARRRAEQARLTAIVPPPAFSGRWEAQPTAPASLAAGTELQGLGICGGRVRGRVRVVRPDTIDDLQPGEVLVAEVTDVGYTPAFGYAAAVVTELGGPMSHAAVVAREFGFPCVVDARGATRLSTGTLIEVDGATGAIYVLDA</sequence>
<dbReference type="Proteomes" id="UP000036313">
    <property type="component" value="Unassembled WGS sequence"/>
</dbReference>
<dbReference type="PANTHER" id="PTHR43615">
    <property type="entry name" value="PHOSPHOENOLPYRUVATE SYNTHASE-RELATED"/>
    <property type="match status" value="1"/>
</dbReference>
<accession>A0A0J6VYG7</accession>
<dbReference type="GO" id="GO:0016772">
    <property type="term" value="F:transferase activity, transferring phosphorus-containing groups"/>
    <property type="evidence" value="ECO:0007669"/>
    <property type="project" value="InterPro"/>
</dbReference>
<dbReference type="Gene3D" id="3.40.50.720">
    <property type="entry name" value="NAD(P)-binding Rossmann-like Domain"/>
    <property type="match status" value="1"/>
</dbReference>
<protein>
    <submittedName>
        <fullName evidence="2">Chondramide synthase cmdD</fullName>
    </submittedName>
</protein>
<gene>
    <name evidence="2" type="primary">cmdD_1</name>
    <name evidence="2" type="ORF">MOBUDSM44075_02635</name>
</gene>
<reference evidence="2 3" key="1">
    <citation type="journal article" date="2015" name="Genome Biol. Evol.">
        <title>Characterization of Three Mycobacterium spp. with Potential Use in Bioremediation by Genome Sequencing and Comparative Genomics.</title>
        <authorList>
            <person name="Das S."/>
            <person name="Pettersson B.M."/>
            <person name="Behra P.R."/>
            <person name="Ramesh M."/>
            <person name="Dasgupta S."/>
            <person name="Bhattacharya A."/>
            <person name="Kirsebom L.A."/>
        </authorList>
    </citation>
    <scope>NUCLEOTIDE SEQUENCE [LARGE SCALE GENOMIC DNA]</scope>
    <source>
        <strain evidence="2 3">DSM 44075</strain>
    </source>
</reference>
<feature type="domain" description="PEP-utilising enzyme mobile" evidence="1">
    <location>
        <begin position="714"/>
        <end position="783"/>
    </location>
</feature>
<dbReference type="Pfam" id="PF00391">
    <property type="entry name" value="PEP-utilizers"/>
    <property type="match status" value="1"/>
</dbReference>
<evidence type="ECO:0000313" key="2">
    <source>
        <dbReference type="EMBL" id="KMO76105.1"/>
    </source>
</evidence>
<dbReference type="AlphaFoldDB" id="A0A0J6VYG7"/>
<proteinExistence type="predicted"/>
<dbReference type="InterPro" id="IPR008279">
    <property type="entry name" value="PEP-util_enz_mobile_dom"/>
</dbReference>
<dbReference type="InterPro" id="IPR036637">
    <property type="entry name" value="Phosphohistidine_dom_sf"/>
</dbReference>
<dbReference type="RefSeq" id="WP_048423392.1">
    <property type="nucleotide sequence ID" value="NZ_JYNU01000014.1"/>
</dbReference>
<dbReference type="SUPFAM" id="SSF52009">
    <property type="entry name" value="Phosphohistidine domain"/>
    <property type="match status" value="1"/>
</dbReference>
<dbReference type="InterPro" id="IPR036291">
    <property type="entry name" value="NAD(P)-bd_dom_sf"/>
</dbReference>
<dbReference type="PANTHER" id="PTHR43615:SF1">
    <property type="entry name" value="PPDK_N DOMAIN-CONTAINING PROTEIN"/>
    <property type="match status" value="1"/>
</dbReference>
<name>A0A0J6VYG7_9MYCO</name>
<organism evidence="2 3">
    <name type="scientific">Mycolicibacterium obuense</name>
    <dbReference type="NCBI Taxonomy" id="1807"/>
    <lineage>
        <taxon>Bacteria</taxon>
        <taxon>Bacillati</taxon>
        <taxon>Actinomycetota</taxon>
        <taxon>Actinomycetes</taxon>
        <taxon>Mycobacteriales</taxon>
        <taxon>Mycobacteriaceae</taxon>
        <taxon>Mycolicibacterium</taxon>
    </lineage>
</organism>
<dbReference type="Gene3D" id="3.50.30.10">
    <property type="entry name" value="Phosphohistidine domain"/>
    <property type="match status" value="1"/>
</dbReference>
<dbReference type="EMBL" id="JYNU01000014">
    <property type="protein sequence ID" value="KMO76105.1"/>
    <property type="molecule type" value="Genomic_DNA"/>
</dbReference>
<dbReference type="InterPro" id="IPR051549">
    <property type="entry name" value="PEP_Utilizing_Enz"/>
</dbReference>
<evidence type="ECO:0000259" key="1">
    <source>
        <dbReference type="Pfam" id="PF00391"/>
    </source>
</evidence>
<dbReference type="SUPFAM" id="SSF51735">
    <property type="entry name" value="NAD(P)-binding Rossmann-fold domains"/>
    <property type="match status" value="1"/>
</dbReference>
<evidence type="ECO:0000313" key="3">
    <source>
        <dbReference type="Proteomes" id="UP000036313"/>
    </source>
</evidence>